<dbReference type="Proteomes" id="UP000398389">
    <property type="component" value="Unassembled WGS sequence"/>
</dbReference>
<protein>
    <recommendedName>
        <fullName evidence="2">Fe2OG dioxygenase domain-containing protein</fullName>
    </recommendedName>
</protein>
<organism evidence="3 4">
    <name type="scientific">Magnusiomyces paraingens</name>
    <dbReference type="NCBI Taxonomy" id="2606893"/>
    <lineage>
        <taxon>Eukaryota</taxon>
        <taxon>Fungi</taxon>
        <taxon>Dikarya</taxon>
        <taxon>Ascomycota</taxon>
        <taxon>Saccharomycotina</taxon>
        <taxon>Dipodascomycetes</taxon>
        <taxon>Dipodascales</taxon>
        <taxon>Dipodascaceae</taxon>
        <taxon>Magnusiomyces</taxon>
    </lineage>
</organism>
<dbReference type="OrthoDB" id="288590at2759"/>
<feature type="domain" description="Fe2OG dioxygenase" evidence="2">
    <location>
        <begin position="168"/>
        <end position="283"/>
    </location>
</feature>
<accession>A0A5E8C5G3</accession>
<keyword evidence="1" id="KW-0408">Iron</keyword>
<reference evidence="3 4" key="1">
    <citation type="submission" date="2019-09" db="EMBL/GenBank/DDBJ databases">
        <authorList>
            <person name="Brejova B."/>
        </authorList>
    </citation>
    <scope>NUCLEOTIDE SEQUENCE [LARGE SCALE GENOMIC DNA]</scope>
</reference>
<evidence type="ECO:0000313" key="4">
    <source>
        <dbReference type="Proteomes" id="UP000398389"/>
    </source>
</evidence>
<proteinExistence type="inferred from homology"/>
<dbReference type="Gene3D" id="2.60.120.330">
    <property type="entry name" value="B-lactam Antibiotic, Isopenicillin N Synthase, Chain"/>
    <property type="match status" value="1"/>
</dbReference>
<evidence type="ECO:0000259" key="2">
    <source>
        <dbReference type="PROSITE" id="PS51471"/>
    </source>
</evidence>
<keyword evidence="4" id="KW-1185">Reference proteome</keyword>
<dbReference type="InterPro" id="IPR005123">
    <property type="entry name" value="Oxoglu/Fe-dep_dioxygenase_dom"/>
</dbReference>
<dbReference type="FunFam" id="2.60.120.330:FF:000051">
    <property type="entry name" value="Clavaminate synthase-like protein"/>
    <property type="match status" value="1"/>
</dbReference>
<dbReference type="PANTHER" id="PTHR47990">
    <property type="entry name" value="2-OXOGLUTARATE (2OG) AND FE(II)-DEPENDENT OXYGENASE SUPERFAMILY PROTEIN-RELATED"/>
    <property type="match status" value="1"/>
</dbReference>
<dbReference type="PROSITE" id="PS51471">
    <property type="entry name" value="FE2OG_OXY"/>
    <property type="match status" value="1"/>
</dbReference>
<gene>
    <name evidence="3" type="ORF">SAPINGB_P006311</name>
</gene>
<dbReference type="InterPro" id="IPR027443">
    <property type="entry name" value="IPNS-like_sf"/>
</dbReference>
<evidence type="ECO:0000313" key="3">
    <source>
        <dbReference type="EMBL" id="VVT58642.1"/>
    </source>
</evidence>
<name>A0A5E8C5G3_9ASCO</name>
<dbReference type="InterPro" id="IPR050231">
    <property type="entry name" value="Iron_ascorbate_oxido_reductase"/>
</dbReference>
<dbReference type="GO" id="GO:0046872">
    <property type="term" value="F:metal ion binding"/>
    <property type="evidence" value="ECO:0007669"/>
    <property type="project" value="UniProtKB-KW"/>
</dbReference>
<dbReference type="GO" id="GO:0044283">
    <property type="term" value="P:small molecule biosynthetic process"/>
    <property type="evidence" value="ECO:0007669"/>
    <property type="project" value="UniProtKB-ARBA"/>
</dbReference>
<dbReference type="GO" id="GO:0016491">
    <property type="term" value="F:oxidoreductase activity"/>
    <property type="evidence" value="ECO:0007669"/>
    <property type="project" value="UniProtKB-KW"/>
</dbReference>
<dbReference type="GeneID" id="43585122"/>
<dbReference type="AlphaFoldDB" id="A0A5E8C5G3"/>
<dbReference type="Pfam" id="PF03171">
    <property type="entry name" value="2OG-FeII_Oxy"/>
    <property type="match status" value="1"/>
</dbReference>
<dbReference type="RefSeq" id="XP_031856913.1">
    <property type="nucleotide sequence ID" value="XM_032001022.1"/>
</dbReference>
<dbReference type="Pfam" id="PF14226">
    <property type="entry name" value="DIOX_N"/>
    <property type="match status" value="1"/>
</dbReference>
<comment type="similarity">
    <text evidence="1">Belongs to the iron/ascorbate-dependent oxidoreductase family.</text>
</comment>
<evidence type="ECO:0000256" key="1">
    <source>
        <dbReference type="RuleBase" id="RU003682"/>
    </source>
</evidence>
<dbReference type="EMBL" id="CABVLU010000005">
    <property type="protein sequence ID" value="VVT58642.1"/>
    <property type="molecule type" value="Genomic_DNA"/>
</dbReference>
<keyword evidence="1" id="KW-0560">Oxidoreductase</keyword>
<dbReference type="InterPro" id="IPR044861">
    <property type="entry name" value="IPNS-like_FE2OG_OXY"/>
</dbReference>
<dbReference type="InterPro" id="IPR026992">
    <property type="entry name" value="DIOX_N"/>
</dbReference>
<dbReference type="SUPFAM" id="SSF51197">
    <property type="entry name" value="Clavaminate synthase-like"/>
    <property type="match status" value="1"/>
</dbReference>
<sequence>MTDQKQQPTLEIIDISKDDLETAEALVKAASTLGFFYIEGSGFSQKDVADAFKLSEDFFAEPVESKKSVIIDEGNHGYSSMNLEVLDPETQKKGDPKEAFNITQDKDGGLTMPLPPYLESHREETTDLWLKCHAVGVRILELLARGLHIDEASGGETWLATRHDPAKLSGSVLRFLYYPGQKSQDPETEIRAGAHTDYGTLTLLFQTAPGLEILSPVTKKWTPVPYIQSSTPGAAAPLVVNIADLLSFWSSGVLRSSIHRVKFPKEVQESGADRYSIVYFLHPQNSVPLEPIPSDIVRAAGTHRGSNAQKDGSYMTALQHLQKRLAATYGWKGY</sequence>
<keyword evidence="1" id="KW-0479">Metal-binding</keyword>